<keyword evidence="2" id="KW-1185">Reference proteome</keyword>
<dbReference type="AlphaFoldDB" id="A0A0R1YKB6"/>
<organism evidence="1 2">
    <name type="scientific">Lactobacillus hamsteri DSM 5661 = JCM 6256</name>
    <dbReference type="NCBI Taxonomy" id="1423754"/>
    <lineage>
        <taxon>Bacteria</taxon>
        <taxon>Bacillati</taxon>
        <taxon>Bacillota</taxon>
        <taxon>Bacilli</taxon>
        <taxon>Lactobacillales</taxon>
        <taxon>Lactobacillaceae</taxon>
        <taxon>Lactobacillus</taxon>
    </lineage>
</organism>
<dbReference type="STRING" id="1423754.FC39_GL000853"/>
<proteinExistence type="predicted"/>
<evidence type="ECO:0000313" key="1">
    <source>
        <dbReference type="EMBL" id="KRM40118.1"/>
    </source>
</evidence>
<dbReference type="eggNOG" id="ENOG5030A97">
    <property type="taxonomic scope" value="Bacteria"/>
</dbReference>
<accession>A0A0R1YKB6</accession>
<evidence type="ECO:0000313" key="2">
    <source>
        <dbReference type="Proteomes" id="UP000051223"/>
    </source>
</evidence>
<dbReference type="EMBL" id="AZGI01000028">
    <property type="protein sequence ID" value="KRM40118.1"/>
    <property type="molecule type" value="Genomic_DNA"/>
</dbReference>
<name>A0A0R1YKB6_9LACO</name>
<protein>
    <submittedName>
        <fullName evidence="1">Uncharacterized protein</fullName>
    </submittedName>
</protein>
<dbReference type="OrthoDB" id="2313070at2"/>
<dbReference type="Proteomes" id="UP000051223">
    <property type="component" value="Unassembled WGS sequence"/>
</dbReference>
<dbReference type="RefSeq" id="WP_025080893.1">
    <property type="nucleotide sequence ID" value="NZ_AZGI01000028.1"/>
</dbReference>
<gene>
    <name evidence="1" type="ORF">FC39_GL000853</name>
</gene>
<dbReference type="PATRIC" id="fig|1423754.3.peg.875"/>
<sequence>MDYIKEKETQGLSKIFKAGNSEAIRLTKKDTSIFKVRPGDQVVKEISPDGMSITFKRIPEVSQETKDMVADVLKEDKDLIWALKDL</sequence>
<reference evidence="1 2" key="1">
    <citation type="journal article" date="2015" name="Genome Announc.">
        <title>Expanding the biotechnology potential of lactobacilli through comparative genomics of 213 strains and associated genera.</title>
        <authorList>
            <person name="Sun Z."/>
            <person name="Harris H.M."/>
            <person name="McCann A."/>
            <person name="Guo C."/>
            <person name="Argimon S."/>
            <person name="Zhang W."/>
            <person name="Yang X."/>
            <person name="Jeffery I.B."/>
            <person name="Cooney J.C."/>
            <person name="Kagawa T.F."/>
            <person name="Liu W."/>
            <person name="Song Y."/>
            <person name="Salvetti E."/>
            <person name="Wrobel A."/>
            <person name="Rasinkangas P."/>
            <person name="Parkhill J."/>
            <person name="Rea M.C."/>
            <person name="O'Sullivan O."/>
            <person name="Ritari J."/>
            <person name="Douillard F.P."/>
            <person name="Paul Ross R."/>
            <person name="Yang R."/>
            <person name="Briner A.E."/>
            <person name="Felis G.E."/>
            <person name="de Vos W.M."/>
            <person name="Barrangou R."/>
            <person name="Klaenhammer T.R."/>
            <person name="Caufield P.W."/>
            <person name="Cui Y."/>
            <person name="Zhang H."/>
            <person name="O'Toole P.W."/>
        </authorList>
    </citation>
    <scope>NUCLEOTIDE SEQUENCE [LARGE SCALE GENOMIC DNA]</scope>
    <source>
        <strain evidence="1 2">DSM 5661</strain>
    </source>
</reference>
<comment type="caution">
    <text evidence="1">The sequence shown here is derived from an EMBL/GenBank/DDBJ whole genome shotgun (WGS) entry which is preliminary data.</text>
</comment>